<keyword evidence="1" id="KW-0472">Membrane</keyword>
<evidence type="ECO:0000313" key="3">
    <source>
        <dbReference type="Proteomes" id="UP000485058"/>
    </source>
</evidence>
<keyword evidence="3" id="KW-1185">Reference proteome</keyword>
<comment type="caution">
    <text evidence="2">The sequence shown here is derived from an EMBL/GenBank/DDBJ whole genome shotgun (WGS) entry which is preliminary data.</text>
</comment>
<proteinExistence type="predicted"/>
<protein>
    <submittedName>
        <fullName evidence="2">(2Fe-2S)-binding protein</fullName>
    </submittedName>
</protein>
<reference evidence="2 3" key="1">
    <citation type="submission" date="2020-02" db="EMBL/GenBank/DDBJ databases">
        <title>Draft genome sequence of Haematococcus lacustris strain NIES-144.</title>
        <authorList>
            <person name="Morimoto D."/>
            <person name="Nakagawa S."/>
            <person name="Yoshida T."/>
            <person name="Sawayama S."/>
        </authorList>
    </citation>
    <scope>NUCLEOTIDE SEQUENCE [LARGE SCALE GENOMIC DNA]</scope>
    <source>
        <strain evidence="2 3">NIES-144</strain>
    </source>
</reference>
<name>A0A699ZI75_HAELA</name>
<keyword evidence="1" id="KW-0812">Transmembrane</keyword>
<dbReference type="EMBL" id="BLLF01001942">
    <property type="protein sequence ID" value="GFH21971.1"/>
    <property type="molecule type" value="Genomic_DNA"/>
</dbReference>
<evidence type="ECO:0000256" key="1">
    <source>
        <dbReference type="SAM" id="Phobius"/>
    </source>
</evidence>
<keyword evidence="1" id="KW-1133">Transmembrane helix</keyword>
<feature type="transmembrane region" description="Helical" evidence="1">
    <location>
        <begin position="114"/>
        <end position="133"/>
    </location>
</feature>
<dbReference type="AlphaFoldDB" id="A0A699ZI75"/>
<dbReference type="Proteomes" id="UP000485058">
    <property type="component" value="Unassembled WGS sequence"/>
</dbReference>
<sequence>MVLALHQWLERFSPAGIPYYGAFEGAPLPEVERDPQKLFDTWNTHTRRCKICKTAHDNMVKGQPLAWVVAAVAAVQATILTASSAATNASALAAAGMPASAATTASAFSLPPPGALACLAVALLAVGVALLMGKLVGLFHVFPFSHADNH</sequence>
<organism evidence="2 3">
    <name type="scientific">Haematococcus lacustris</name>
    <name type="common">Green alga</name>
    <name type="synonym">Haematococcus pluvialis</name>
    <dbReference type="NCBI Taxonomy" id="44745"/>
    <lineage>
        <taxon>Eukaryota</taxon>
        <taxon>Viridiplantae</taxon>
        <taxon>Chlorophyta</taxon>
        <taxon>core chlorophytes</taxon>
        <taxon>Chlorophyceae</taxon>
        <taxon>CS clade</taxon>
        <taxon>Chlamydomonadales</taxon>
        <taxon>Haematococcaceae</taxon>
        <taxon>Haematococcus</taxon>
    </lineage>
</organism>
<gene>
    <name evidence="2" type="ORF">HaLaN_19364</name>
</gene>
<accession>A0A699ZI75</accession>
<feature type="transmembrane region" description="Helical" evidence="1">
    <location>
        <begin position="65"/>
        <end position="82"/>
    </location>
</feature>
<evidence type="ECO:0000313" key="2">
    <source>
        <dbReference type="EMBL" id="GFH21971.1"/>
    </source>
</evidence>